<protein>
    <submittedName>
        <fullName evidence="2">Uncharacterized protein</fullName>
    </submittedName>
</protein>
<gene>
    <name evidence="2" type="ORF">COT98_01295</name>
</gene>
<accession>A0A2M6WQH7</accession>
<evidence type="ECO:0000256" key="1">
    <source>
        <dbReference type="SAM" id="Coils"/>
    </source>
</evidence>
<comment type="caution">
    <text evidence="2">The sequence shown here is derived from an EMBL/GenBank/DDBJ whole genome shotgun (WGS) entry which is preliminary data.</text>
</comment>
<organism evidence="2 3">
    <name type="scientific">Candidatus Falkowbacteria bacterium CG10_big_fil_rev_8_21_14_0_10_39_9</name>
    <dbReference type="NCBI Taxonomy" id="1974566"/>
    <lineage>
        <taxon>Bacteria</taxon>
        <taxon>Candidatus Falkowiibacteriota</taxon>
    </lineage>
</organism>
<reference evidence="3" key="1">
    <citation type="submission" date="2017-09" db="EMBL/GenBank/DDBJ databases">
        <title>Depth-based differentiation of microbial function through sediment-hosted aquifers and enrichment of novel symbionts in the deep terrestrial subsurface.</title>
        <authorList>
            <person name="Probst A.J."/>
            <person name="Ladd B."/>
            <person name="Jarett J.K."/>
            <person name="Geller-Mcgrath D.E."/>
            <person name="Sieber C.M.K."/>
            <person name="Emerson J.B."/>
            <person name="Anantharaman K."/>
            <person name="Thomas B.C."/>
            <person name="Malmstrom R."/>
            <person name="Stieglmeier M."/>
            <person name="Klingl A."/>
            <person name="Woyke T."/>
            <person name="Ryan C.M."/>
            <person name="Banfield J.F."/>
        </authorList>
    </citation>
    <scope>NUCLEOTIDE SEQUENCE [LARGE SCALE GENOMIC DNA]</scope>
</reference>
<dbReference type="EMBL" id="PFAQ01000020">
    <property type="protein sequence ID" value="PIT95055.1"/>
    <property type="molecule type" value="Genomic_DNA"/>
</dbReference>
<feature type="coiled-coil region" evidence="1">
    <location>
        <begin position="35"/>
        <end position="62"/>
    </location>
</feature>
<evidence type="ECO:0000313" key="3">
    <source>
        <dbReference type="Proteomes" id="UP000228900"/>
    </source>
</evidence>
<proteinExistence type="predicted"/>
<keyword evidence="1" id="KW-0175">Coiled coil</keyword>
<dbReference type="AlphaFoldDB" id="A0A2M6WQH7"/>
<evidence type="ECO:0000313" key="2">
    <source>
        <dbReference type="EMBL" id="PIT95055.1"/>
    </source>
</evidence>
<sequence>MKDVQEIFNRIKEKQQEQKILKGIHRDVMANSQEYQLILEEAKALKEKKKKVEDNLKSDLKSEFQKLDEIKSYIASDKEMLSNMALTQLIKGETVGVVDEHNNKYQPVFSVRFEKI</sequence>
<name>A0A2M6WQH7_9BACT</name>
<dbReference type="Proteomes" id="UP000228900">
    <property type="component" value="Unassembled WGS sequence"/>
</dbReference>